<evidence type="ECO:0000256" key="3">
    <source>
        <dbReference type="ARBA" id="ARBA00023268"/>
    </source>
</evidence>
<dbReference type="GO" id="GO:0003857">
    <property type="term" value="F:(3S)-3-hydroxyacyl-CoA dehydrogenase (NAD+) activity"/>
    <property type="evidence" value="ECO:0007669"/>
    <property type="project" value="TreeGrafter"/>
</dbReference>
<dbReference type="RefSeq" id="WP_121533232.1">
    <property type="nucleotide sequence ID" value="NZ_RCHI01000007.1"/>
</dbReference>
<dbReference type="CDD" id="cd06558">
    <property type="entry name" value="crotonase-like"/>
    <property type="match status" value="1"/>
</dbReference>
<dbReference type="GO" id="GO:0006635">
    <property type="term" value="P:fatty acid beta-oxidation"/>
    <property type="evidence" value="ECO:0007669"/>
    <property type="project" value="TreeGrafter"/>
</dbReference>
<evidence type="ECO:0000256" key="2">
    <source>
        <dbReference type="ARBA" id="ARBA00023239"/>
    </source>
</evidence>
<dbReference type="InterPro" id="IPR008927">
    <property type="entry name" value="6-PGluconate_DH-like_C_sf"/>
</dbReference>
<dbReference type="Gene3D" id="3.90.226.10">
    <property type="entry name" value="2-enoyl-CoA Hydratase, Chain A, domain 1"/>
    <property type="match status" value="1"/>
</dbReference>
<dbReference type="InterPro" id="IPR001753">
    <property type="entry name" value="Enoyl-CoA_hydra/iso"/>
</dbReference>
<dbReference type="PANTHER" id="PTHR23309:SF49">
    <property type="entry name" value="PEROXISOMAL BIFUNCTIONAL ENZYME"/>
    <property type="match status" value="1"/>
</dbReference>
<gene>
    <name evidence="4" type="ORF">DYS74_09590</name>
</gene>
<name>A0A421BQ89_9RHOB</name>
<comment type="caution">
    <text evidence="4">The sequence shown here is derived from an EMBL/GenBank/DDBJ whole genome shotgun (WGS) entry which is preliminary data.</text>
</comment>
<keyword evidence="3" id="KW-0511">Multifunctional enzyme</keyword>
<organism evidence="4 5">
    <name type="scientific">Paenirhodobacter hankyongi</name>
    <dbReference type="NCBI Taxonomy" id="2294033"/>
    <lineage>
        <taxon>Bacteria</taxon>
        <taxon>Pseudomonadati</taxon>
        <taxon>Pseudomonadota</taxon>
        <taxon>Alphaproteobacteria</taxon>
        <taxon>Rhodobacterales</taxon>
        <taxon>Rhodobacter group</taxon>
        <taxon>Paenirhodobacter</taxon>
    </lineage>
</organism>
<dbReference type="Gene3D" id="1.10.1040.50">
    <property type="match status" value="1"/>
</dbReference>
<dbReference type="InterPro" id="IPR029045">
    <property type="entry name" value="ClpP/crotonase-like_dom_sf"/>
</dbReference>
<dbReference type="GO" id="GO:0016853">
    <property type="term" value="F:isomerase activity"/>
    <property type="evidence" value="ECO:0007669"/>
    <property type="project" value="UniProtKB-KW"/>
</dbReference>
<dbReference type="SUPFAM" id="SSF48179">
    <property type="entry name" value="6-phosphogluconate dehydrogenase C-terminal domain-like"/>
    <property type="match status" value="2"/>
</dbReference>
<evidence type="ECO:0000313" key="4">
    <source>
        <dbReference type="EMBL" id="RLL65071.1"/>
    </source>
</evidence>
<sequence>MTKRARLQRREGVALITLAGAAEAPVGAGFDAGLRAALAGALAACDQDPDLRAIVLRAGEGGWPVAAEVPGDYADTAEAPPLGALASRIAAARVPVVAVLTGTIAGGGLALAQAAGLRMALAGTRFVAPEAGLGLIPAAGGLVRLARRAGAVATLDFVAGGKVLDAQAAMRAGLCDAVASEGAIESAALTEALRVADAGAAPLPPREGSVEDPARYLDGLAAARARLPEGPLATVFARAAEVIEAAALLPLSEALEFEAVAYADLALAELSAALGHVGAARRAAAQIAGAPVAGEVPRVGAVALWNQPDRIALGLLGRGLRVQVGATKPARIEASVRAIAEAQEAALRAGRVNAAKRDADWDRLEPVVAPDGFAPADLLLAAPQEGELARLRAALPAGTLLALEGGGEGAELSFDRWPGLAEVWAAVPEPGAALHRLAAVLRAEGGAVVHTRALGARLEAALLAAAERAVMAGAAPAAVDAALIGWGFAEGPFARLDRIGLAAGQRLLAAAGRAGGAYLAWLGLEERTGRAAGRGVWLYAPGKPPAPWPDEAPVLEALRIEAGIVPRRLTAAEIVARVLAELAGEGAAALQAGGAHRAGDVDLVAIAAIGFPRHRGGPLFQADRAGLLALRKRLRALVAEGAPEPVTLLDVLIRNGRRFGELDG</sequence>
<dbReference type="Proteomes" id="UP000279673">
    <property type="component" value="Unassembled WGS sequence"/>
</dbReference>
<protein>
    <submittedName>
        <fullName evidence="4">Enoyl-CoA hydratase/isomerase family protein</fullName>
    </submittedName>
</protein>
<evidence type="ECO:0000256" key="1">
    <source>
        <dbReference type="ARBA" id="ARBA00023235"/>
    </source>
</evidence>
<dbReference type="AlphaFoldDB" id="A0A421BQ89"/>
<proteinExistence type="predicted"/>
<keyword evidence="1 4" id="KW-0413">Isomerase</keyword>
<accession>A0A421BQ89</accession>
<dbReference type="GO" id="GO:0016829">
    <property type="term" value="F:lyase activity"/>
    <property type="evidence" value="ECO:0007669"/>
    <property type="project" value="UniProtKB-KW"/>
</dbReference>
<keyword evidence="2" id="KW-0456">Lyase</keyword>
<keyword evidence="5" id="KW-1185">Reference proteome</keyword>
<reference evidence="4 5" key="1">
    <citation type="submission" date="2018-10" db="EMBL/GenBank/DDBJ databases">
        <title>Rhodobacter sp . BO-81.</title>
        <authorList>
            <person name="Im W.T."/>
        </authorList>
    </citation>
    <scope>NUCLEOTIDE SEQUENCE [LARGE SCALE GENOMIC DNA]</scope>
    <source>
        <strain evidence="4 5">BO-81</strain>
    </source>
</reference>
<dbReference type="SUPFAM" id="SSF52096">
    <property type="entry name" value="ClpP/crotonase"/>
    <property type="match status" value="1"/>
</dbReference>
<dbReference type="EMBL" id="RCHI01000007">
    <property type="protein sequence ID" value="RLL65071.1"/>
    <property type="molecule type" value="Genomic_DNA"/>
</dbReference>
<dbReference type="Pfam" id="PF00378">
    <property type="entry name" value="ECH_1"/>
    <property type="match status" value="1"/>
</dbReference>
<dbReference type="PANTHER" id="PTHR23309">
    <property type="entry name" value="3-HYDROXYACYL-COA DEHYROGENASE"/>
    <property type="match status" value="1"/>
</dbReference>
<evidence type="ECO:0000313" key="5">
    <source>
        <dbReference type="Proteomes" id="UP000279673"/>
    </source>
</evidence>